<comment type="caution">
    <text evidence="3">The sequence shown here is derived from an EMBL/GenBank/DDBJ whole genome shotgun (WGS) entry which is preliminary data.</text>
</comment>
<dbReference type="InterPro" id="IPR053016">
    <property type="entry name" value="CTF18-RFC_complex"/>
</dbReference>
<gene>
    <name evidence="3" type="ORF">ZIOFF_033236</name>
</gene>
<evidence type="ECO:0000256" key="2">
    <source>
        <dbReference type="ARBA" id="ARBA00023242"/>
    </source>
</evidence>
<reference evidence="3 4" key="1">
    <citation type="submission" date="2020-08" db="EMBL/GenBank/DDBJ databases">
        <title>Plant Genome Project.</title>
        <authorList>
            <person name="Zhang R.-G."/>
        </authorList>
    </citation>
    <scope>NUCLEOTIDE SEQUENCE [LARGE SCALE GENOMIC DNA]</scope>
    <source>
        <tissue evidence="3">Rhizome</tissue>
    </source>
</reference>
<dbReference type="Proteomes" id="UP000734854">
    <property type="component" value="Unassembled WGS sequence"/>
</dbReference>
<organism evidence="3 4">
    <name type="scientific">Zingiber officinale</name>
    <name type="common">Ginger</name>
    <name type="synonym">Amomum zingiber</name>
    <dbReference type="NCBI Taxonomy" id="94328"/>
    <lineage>
        <taxon>Eukaryota</taxon>
        <taxon>Viridiplantae</taxon>
        <taxon>Streptophyta</taxon>
        <taxon>Embryophyta</taxon>
        <taxon>Tracheophyta</taxon>
        <taxon>Spermatophyta</taxon>
        <taxon>Magnoliopsida</taxon>
        <taxon>Liliopsida</taxon>
        <taxon>Zingiberales</taxon>
        <taxon>Zingiberaceae</taxon>
        <taxon>Zingiber</taxon>
    </lineage>
</organism>
<evidence type="ECO:0000313" key="4">
    <source>
        <dbReference type="Proteomes" id="UP000734854"/>
    </source>
</evidence>
<dbReference type="PANTHER" id="PTHR46765:SF1">
    <property type="entry name" value="P-LOOP CONTAINING NUCLEOSIDE TRIPHOSPHATE HYDROLASES SUPERFAMILY PROTEIN"/>
    <property type="match status" value="1"/>
</dbReference>
<comment type="subcellular location">
    <subcellularLocation>
        <location evidence="1">Nucleus</location>
    </subcellularLocation>
</comment>
<evidence type="ECO:0000313" key="3">
    <source>
        <dbReference type="EMBL" id="KAG6507883.1"/>
    </source>
</evidence>
<dbReference type="EMBL" id="JACMSC010000009">
    <property type="protein sequence ID" value="KAG6507883.1"/>
    <property type="molecule type" value="Genomic_DNA"/>
</dbReference>
<protein>
    <submittedName>
        <fullName evidence="3">Uncharacterized protein</fullName>
    </submittedName>
</protein>
<proteinExistence type="predicted"/>
<dbReference type="GO" id="GO:0005634">
    <property type="term" value="C:nucleus"/>
    <property type="evidence" value="ECO:0007669"/>
    <property type="project" value="UniProtKB-SubCell"/>
</dbReference>
<evidence type="ECO:0000256" key="1">
    <source>
        <dbReference type="ARBA" id="ARBA00004123"/>
    </source>
</evidence>
<keyword evidence="2" id="KW-0539">Nucleus</keyword>
<sequence>MGGNSRPGVPMPQAEHTGNMTLAEIVTLLACHGKVMPFWSHSSLTHINYMSKVSSHLLSEREKDDLCQLVDTMVSLSIMYKSSKADPPEKSHKYGSSIDVVQLIIDPPLHDYANFKEYQSQHFVLSGAIQQILVHEVDKYRILRDSTVKSVNQFNENNNRGPDLANVDFGVTSAKKALSVTYEDDSKTKMSIDQIQNLASGNISVGKKSFSCGSNSRPLKKSSNNASSFFSRFRNATGSSAKNASTTIERDSWPLIFKYNEVGSIRVSQMQSNDRSGYVTCSYDEQIEEVVVVTVATFSVAASMTLLNKRSRFDNCSDCNVKAVISLLISKIFHSALISCGYAKVFLHVCFIGFRSNLRFRGSQHDLFSCPCNIVAVGQRIADFVEEGAKLEPLFLFSSPAPIPPALMVEALLEVHLVVVPSIPEFLLLFLPPDPITSATQASSSRSSLHFRSCYAQVGKDRALDPDLWSPQHGAVPTIAGDFLLPCPSLSPLPPLHAFGFRQEEGARSRGPLPDPSRHLRSVDDSRLWFLPVARLVTLPAEIWLPILREEGIFGTEMGYA</sequence>
<dbReference type="PANTHER" id="PTHR46765">
    <property type="entry name" value="P-LOOP CONTAINING NUCLEOSIDE TRIPHOSPHATE HYDROLASES SUPERFAMILY PROTEIN"/>
    <property type="match status" value="1"/>
</dbReference>
<name>A0A8J5GWR5_ZINOF</name>
<dbReference type="AlphaFoldDB" id="A0A8J5GWR5"/>
<keyword evidence="4" id="KW-1185">Reference proteome</keyword>
<accession>A0A8J5GWR5</accession>